<evidence type="ECO:0000313" key="1">
    <source>
        <dbReference type="EMBL" id="OEU10840.1"/>
    </source>
</evidence>
<name>A0A1E7EXS8_9STRA</name>
<organism evidence="1 2">
    <name type="scientific">Fragilariopsis cylindrus CCMP1102</name>
    <dbReference type="NCBI Taxonomy" id="635003"/>
    <lineage>
        <taxon>Eukaryota</taxon>
        <taxon>Sar</taxon>
        <taxon>Stramenopiles</taxon>
        <taxon>Ochrophyta</taxon>
        <taxon>Bacillariophyta</taxon>
        <taxon>Bacillariophyceae</taxon>
        <taxon>Bacillariophycidae</taxon>
        <taxon>Bacillariales</taxon>
        <taxon>Bacillariaceae</taxon>
        <taxon>Fragilariopsis</taxon>
    </lineage>
</organism>
<keyword evidence="2" id="KW-1185">Reference proteome</keyword>
<evidence type="ECO:0000313" key="2">
    <source>
        <dbReference type="Proteomes" id="UP000095751"/>
    </source>
</evidence>
<gene>
    <name evidence="1" type="ORF">FRACYDRAFT_246712</name>
</gene>
<dbReference type="AlphaFoldDB" id="A0A1E7EXS8"/>
<protein>
    <submittedName>
        <fullName evidence="1">Uncharacterized protein</fullName>
    </submittedName>
</protein>
<dbReference type="KEGG" id="fcy:FRACYDRAFT_246712"/>
<dbReference type="InParanoid" id="A0A1E7EXS8"/>
<dbReference type="Proteomes" id="UP000095751">
    <property type="component" value="Unassembled WGS sequence"/>
</dbReference>
<sequence length="197" mass="21060">MCVTCGSGENMSKYEWYAQISSTVSFRSIQIGNGKACSVSDSDIGGLVDVASTPLLVDDIVAPLLIEIVAPVSVEIAAPVLASKSLCNVLCQVLTAHTWAVRSSLCSSCGGCASSSSVRWYCWFVKSIFSRSIFIHKIGSSASICVSKISKTLSSSLFLSSLGVRCSDCPTKSAYPCCVRKLSIFVNVSWWQFDIPV</sequence>
<reference evidence="1 2" key="1">
    <citation type="submission" date="2016-09" db="EMBL/GenBank/DDBJ databases">
        <title>Extensive genetic diversity and differential bi-allelic expression allows diatom success in the polar Southern Ocean.</title>
        <authorList>
            <consortium name="DOE Joint Genome Institute"/>
            <person name="Mock T."/>
            <person name="Otillar R.P."/>
            <person name="Strauss J."/>
            <person name="Dupont C."/>
            <person name="Frickenhaus S."/>
            <person name="Maumus F."/>
            <person name="Mcmullan M."/>
            <person name="Sanges R."/>
            <person name="Schmutz J."/>
            <person name="Toseland A."/>
            <person name="Valas R."/>
            <person name="Veluchamy A."/>
            <person name="Ward B.J."/>
            <person name="Allen A."/>
            <person name="Barry K."/>
            <person name="Falciatore A."/>
            <person name="Ferrante M."/>
            <person name="Fortunato A.E."/>
            <person name="Gloeckner G."/>
            <person name="Gruber A."/>
            <person name="Hipkin R."/>
            <person name="Janech M."/>
            <person name="Kroth P."/>
            <person name="Leese F."/>
            <person name="Lindquist E."/>
            <person name="Lyon B.R."/>
            <person name="Martin J."/>
            <person name="Mayer C."/>
            <person name="Parker M."/>
            <person name="Quesneville H."/>
            <person name="Raymond J."/>
            <person name="Uhlig C."/>
            <person name="Valentin K.U."/>
            <person name="Worden A.Z."/>
            <person name="Armbrust E.V."/>
            <person name="Bowler C."/>
            <person name="Green B."/>
            <person name="Moulton V."/>
            <person name="Van Oosterhout C."/>
            <person name="Grigoriev I."/>
        </authorList>
    </citation>
    <scope>NUCLEOTIDE SEQUENCE [LARGE SCALE GENOMIC DNA]</scope>
    <source>
        <strain evidence="1 2">CCMP1102</strain>
    </source>
</reference>
<proteinExistence type="predicted"/>
<dbReference type="EMBL" id="KV784370">
    <property type="protein sequence ID" value="OEU10840.1"/>
    <property type="molecule type" value="Genomic_DNA"/>
</dbReference>
<accession>A0A1E7EXS8</accession>